<dbReference type="PANTHER" id="PTHR18929:SF132">
    <property type="entry name" value="PROTEIN DISULFIDE-ISOMERASE A3"/>
    <property type="match status" value="1"/>
</dbReference>
<dbReference type="InterPro" id="IPR013766">
    <property type="entry name" value="Thioredoxin_domain"/>
</dbReference>
<proteinExistence type="inferred from homology"/>
<dbReference type="CDD" id="cd02961">
    <property type="entry name" value="PDI_a_family"/>
    <property type="match status" value="1"/>
</dbReference>
<evidence type="ECO:0000313" key="12">
    <source>
        <dbReference type="EMBL" id="KAK4214508.1"/>
    </source>
</evidence>
<keyword evidence="6" id="KW-0256">Endoplasmic reticulum</keyword>
<feature type="domain" description="Thioredoxin" evidence="11">
    <location>
        <begin position="83"/>
        <end position="148"/>
    </location>
</feature>
<feature type="chain" id="PRO_5042935548" description="Protein disulfide-isomerase" evidence="10">
    <location>
        <begin position="28"/>
        <end position="408"/>
    </location>
</feature>
<dbReference type="EC" id="5.3.4.1" evidence="5"/>
<keyword evidence="7" id="KW-0413">Isomerase</keyword>
<dbReference type="GO" id="GO:0006457">
    <property type="term" value="P:protein folding"/>
    <property type="evidence" value="ECO:0007669"/>
    <property type="project" value="TreeGrafter"/>
</dbReference>
<evidence type="ECO:0000256" key="7">
    <source>
        <dbReference type="ARBA" id="ARBA00023235"/>
    </source>
</evidence>
<comment type="function">
    <text evidence="2">Participates in the folding of proteins containing disulfide bonds, may be involved in glycosylation, prolyl hydroxylation and triglyceride transfer.</text>
</comment>
<protein>
    <recommendedName>
        <fullName evidence="9">Protein disulfide-isomerase</fullName>
        <ecNumber evidence="5">5.3.4.1</ecNumber>
    </recommendedName>
</protein>
<evidence type="ECO:0000256" key="2">
    <source>
        <dbReference type="ARBA" id="ARBA00002692"/>
    </source>
</evidence>
<dbReference type="Proteomes" id="UP001301769">
    <property type="component" value="Unassembled WGS sequence"/>
</dbReference>
<comment type="caution">
    <text evidence="12">The sequence shown here is derived from an EMBL/GenBank/DDBJ whole genome shotgun (WGS) entry which is preliminary data.</text>
</comment>
<dbReference type="GO" id="GO:0003756">
    <property type="term" value="F:protein disulfide isomerase activity"/>
    <property type="evidence" value="ECO:0007669"/>
    <property type="project" value="UniProtKB-EC"/>
</dbReference>
<dbReference type="Gene3D" id="3.40.30.10">
    <property type="entry name" value="Glutaredoxin"/>
    <property type="match status" value="3"/>
</dbReference>
<evidence type="ECO:0000313" key="13">
    <source>
        <dbReference type="Proteomes" id="UP001301769"/>
    </source>
</evidence>
<evidence type="ECO:0000259" key="11">
    <source>
        <dbReference type="Pfam" id="PF00085"/>
    </source>
</evidence>
<keyword evidence="13" id="KW-1185">Reference proteome</keyword>
<dbReference type="Pfam" id="PF00085">
    <property type="entry name" value="Thioredoxin"/>
    <property type="match status" value="1"/>
</dbReference>
<reference evidence="12" key="1">
    <citation type="journal article" date="2023" name="Mol. Phylogenet. Evol.">
        <title>Genome-scale phylogeny and comparative genomics of the fungal order Sordariales.</title>
        <authorList>
            <person name="Hensen N."/>
            <person name="Bonometti L."/>
            <person name="Westerberg I."/>
            <person name="Brannstrom I.O."/>
            <person name="Guillou S."/>
            <person name="Cros-Aarteil S."/>
            <person name="Calhoun S."/>
            <person name="Haridas S."/>
            <person name="Kuo A."/>
            <person name="Mondo S."/>
            <person name="Pangilinan J."/>
            <person name="Riley R."/>
            <person name="LaButti K."/>
            <person name="Andreopoulos B."/>
            <person name="Lipzen A."/>
            <person name="Chen C."/>
            <person name="Yan M."/>
            <person name="Daum C."/>
            <person name="Ng V."/>
            <person name="Clum A."/>
            <person name="Steindorff A."/>
            <person name="Ohm R.A."/>
            <person name="Martin F."/>
            <person name="Silar P."/>
            <person name="Natvig D.O."/>
            <person name="Lalanne C."/>
            <person name="Gautier V."/>
            <person name="Ament-Velasquez S.L."/>
            <person name="Kruys A."/>
            <person name="Hutchinson M.I."/>
            <person name="Powell A.J."/>
            <person name="Barry K."/>
            <person name="Miller A.N."/>
            <person name="Grigoriev I.V."/>
            <person name="Debuchy R."/>
            <person name="Gladieux P."/>
            <person name="Hiltunen Thoren M."/>
            <person name="Johannesson H."/>
        </authorList>
    </citation>
    <scope>NUCLEOTIDE SEQUENCE</scope>
    <source>
        <strain evidence="12">PSN293</strain>
    </source>
</reference>
<accession>A0AAN7B895</accession>
<dbReference type="GO" id="GO:0034976">
    <property type="term" value="P:response to endoplasmic reticulum stress"/>
    <property type="evidence" value="ECO:0007669"/>
    <property type="project" value="TreeGrafter"/>
</dbReference>
<evidence type="ECO:0000256" key="9">
    <source>
        <dbReference type="ARBA" id="ARBA00039846"/>
    </source>
</evidence>
<evidence type="ECO:0000256" key="8">
    <source>
        <dbReference type="ARBA" id="ARBA00023284"/>
    </source>
</evidence>
<dbReference type="SUPFAM" id="SSF52833">
    <property type="entry name" value="Thioredoxin-like"/>
    <property type="match status" value="3"/>
</dbReference>
<comment type="catalytic activity">
    <reaction evidence="1">
        <text>Catalyzes the rearrangement of -S-S- bonds in proteins.</text>
        <dbReference type="EC" id="5.3.4.1"/>
    </reaction>
</comment>
<dbReference type="InterPro" id="IPR036249">
    <property type="entry name" value="Thioredoxin-like_sf"/>
</dbReference>
<dbReference type="PANTHER" id="PTHR18929">
    <property type="entry name" value="PROTEIN DISULFIDE ISOMERASE"/>
    <property type="match status" value="1"/>
</dbReference>
<comment type="similarity">
    <text evidence="4">Belongs to the protein disulfide isomerase family.</text>
</comment>
<organism evidence="12 13">
    <name type="scientific">Rhypophila decipiens</name>
    <dbReference type="NCBI Taxonomy" id="261697"/>
    <lineage>
        <taxon>Eukaryota</taxon>
        <taxon>Fungi</taxon>
        <taxon>Dikarya</taxon>
        <taxon>Ascomycota</taxon>
        <taxon>Pezizomycotina</taxon>
        <taxon>Sordariomycetes</taxon>
        <taxon>Sordariomycetidae</taxon>
        <taxon>Sordariales</taxon>
        <taxon>Naviculisporaceae</taxon>
        <taxon>Rhypophila</taxon>
    </lineage>
</organism>
<dbReference type="GO" id="GO:0005788">
    <property type="term" value="C:endoplasmic reticulum lumen"/>
    <property type="evidence" value="ECO:0007669"/>
    <property type="project" value="UniProtKB-SubCell"/>
</dbReference>
<dbReference type="CDD" id="cd02982">
    <property type="entry name" value="PDI_b'_family"/>
    <property type="match status" value="1"/>
</dbReference>
<evidence type="ECO:0000256" key="10">
    <source>
        <dbReference type="SAM" id="SignalP"/>
    </source>
</evidence>
<evidence type="ECO:0000256" key="5">
    <source>
        <dbReference type="ARBA" id="ARBA00012723"/>
    </source>
</evidence>
<sequence>MRPSLSPLYRTLLGLACVIAFSLPVAGWQHVQDGDALRLAISQDQDVLVACKCLHGSVQPTKTVIHSNSCQQVTAQTPKSNALGTEWSSAVSEAKETTLISIDCVAHKDACDKHGVTSYPAVVLFKSGQVVARYQGPRRAASILQWVNRRKLPLVSELSTVEDLETFKSADDVAFVVFLDSANGDAAAALSKMAEKYRDEFRFGIVTDQSIAKSQDVNVPAVVCYRSIDGDKVVGSDFEPDKLEAWIKEASRQVLGDLTVLNRQRLLDRGWPMVYLFAQSQNEREELRQTILKFAKNYYDSLTSVMVDPLEFPELMGKLGLEEGRFPAGAVHQLSKDRIYPFPKDKPLTPSTIQKWGLDVYQGRIKPWTPPGVTTTFEDLKPTKAATRKISIRSYPGMKIKIAGHEEL</sequence>
<keyword evidence="10" id="KW-0732">Signal</keyword>
<dbReference type="Pfam" id="PF13848">
    <property type="entry name" value="Thioredoxin_6"/>
    <property type="match status" value="1"/>
</dbReference>
<comment type="subcellular location">
    <subcellularLocation>
        <location evidence="3">Endoplasmic reticulum lumen</location>
    </subcellularLocation>
</comment>
<gene>
    <name evidence="12" type="ORF">QBC37DRAFT_461352</name>
</gene>
<evidence type="ECO:0000256" key="4">
    <source>
        <dbReference type="ARBA" id="ARBA00006347"/>
    </source>
</evidence>
<dbReference type="CDD" id="cd02981">
    <property type="entry name" value="PDI_b_family"/>
    <property type="match status" value="1"/>
</dbReference>
<reference evidence="12" key="2">
    <citation type="submission" date="2023-05" db="EMBL/GenBank/DDBJ databases">
        <authorList>
            <consortium name="Lawrence Berkeley National Laboratory"/>
            <person name="Steindorff A."/>
            <person name="Hensen N."/>
            <person name="Bonometti L."/>
            <person name="Westerberg I."/>
            <person name="Brannstrom I.O."/>
            <person name="Guillou S."/>
            <person name="Cros-Aarteil S."/>
            <person name="Calhoun S."/>
            <person name="Haridas S."/>
            <person name="Kuo A."/>
            <person name="Mondo S."/>
            <person name="Pangilinan J."/>
            <person name="Riley R."/>
            <person name="Labutti K."/>
            <person name="Andreopoulos B."/>
            <person name="Lipzen A."/>
            <person name="Chen C."/>
            <person name="Yanf M."/>
            <person name="Daum C."/>
            <person name="Ng V."/>
            <person name="Clum A."/>
            <person name="Ohm R."/>
            <person name="Martin F."/>
            <person name="Silar P."/>
            <person name="Natvig D."/>
            <person name="Lalanne C."/>
            <person name="Gautier V."/>
            <person name="Ament-Velasquez S.L."/>
            <person name="Kruys A."/>
            <person name="Hutchinson M.I."/>
            <person name="Powell A.J."/>
            <person name="Barry K."/>
            <person name="Miller A.N."/>
            <person name="Grigoriev I.V."/>
            <person name="Debuchy R."/>
            <person name="Gladieux P."/>
            <person name="Thoren M.H."/>
            <person name="Johannesson H."/>
        </authorList>
    </citation>
    <scope>NUCLEOTIDE SEQUENCE</scope>
    <source>
        <strain evidence="12">PSN293</strain>
    </source>
</reference>
<name>A0AAN7B895_9PEZI</name>
<evidence type="ECO:0000256" key="6">
    <source>
        <dbReference type="ARBA" id="ARBA00022824"/>
    </source>
</evidence>
<evidence type="ECO:0000256" key="1">
    <source>
        <dbReference type="ARBA" id="ARBA00001182"/>
    </source>
</evidence>
<dbReference type="EMBL" id="MU858092">
    <property type="protein sequence ID" value="KAK4214508.1"/>
    <property type="molecule type" value="Genomic_DNA"/>
</dbReference>
<keyword evidence="8" id="KW-0676">Redox-active center</keyword>
<dbReference type="AlphaFoldDB" id="A0AAN7B895"/>
<feature type="signal peptide" evidence="10">
    <location>
        <begin position="1"/>
        <end position="27"/>
    </location>
</feature>
<evidence type="ECO:0000256" key="3">
    <source>
        <dbReference type="ARBA" id="ARBA00004319"/>
    </source>
</evidence>